<evidence type="ECO:0000256" key="4">
    <source>
        <dbReference type="ARBA" id="ARBA00022692"/>
    </source>
</evidence>
<sequence length="298" mass="33271">MKAHIEAKLGTKYNNSKNNKVKKKSFLKNLTPGNVISMILLSMLSIIFIFPFYWIVTGAFKIQVVATQIPPQWFPLDIVWDNWVTLFKNPVTRWTFNSFFIAVTEMVLICLVSTTAGFVLAKKQFPGRRIIFTALIAAMALPKQVILVPLFTLLAKLGWINTFKGLILPAVGWPFGVFLMKQFSQTIPTEILEAAKIDGCSEVRSFVTIALPLLKPAIGALAIFTFMTSWNDYFSQLIITRSTDMMTLPLGIATMQGEYRTDYGVMMAGAALASLPMLTIFILFQKSFTQGITLGAVK</sequence>
<evidence type="ECO:0000256" key="3">
    <source>
        <dbReference type="ARBA" id="ARBA00022475"/>
    </source>
</evidence>
<feature type="transmembrane region" description="Helical" evidence="7">
    <location>
        <begin position="263"/>
        <end position="284"/>
    </location>
</feature>
<organism evidence="9 10">
    <name type="scientific">Candidatus Pristimantibacillus lignocellulolyticus</name>
    <dbReference type="NCBI Taxonomy" id="2994561"/>
    <lineage>
        <taxon>Bacteria</taxon>
        <taxon>Bacillati</taxon>
        <taxon>Bacillota</taxon>
        <taxon>Bacilli</taxon>
        <taxon>Bacillales</taxon>
        <taxon>Paenibacillaceae</taxon>
        <taxon>Candidatus Pristimantibacillus</taxon>
    </lineage>
</organism>
<reference evidence="9" key="1">
    <citation type="submission" date="2022-05" db="EMBL/GenBank/DDBJ databases">
        <title>Novel bacterial taxa in a minimal lignocellulolytic consortium and its capacity to transform plastics disclosed by genome-resolved metagenomics.</title>
        <authorList>
            <person name="Rodriguez C.A.D."/>
            <person name="Diaz-Garcia L."/>
            <person name="Herrera K."/>
            <person name="Tarazona N.A."/>
            <person name="Sproer C."/>
            <person name="Overmann J."/>
            <person name="Jimenez D.J."/>
        </authorList>
    </citation>
    <scope>NUCLEOTIDE SEQUENCE</scope>
    <source>
        <strain evidence="9">MAG5</strain>
    </source>
</reference>
<dbReference type="PANTHER" id="PTHR43744">
    <property type="entry name" value="ABC TRANSPORTER PERMEASE PROTEIN MG189-RELATED-RELATED"/>
    <property type="match status" value="1"/>
</dbReference>
<keyword evidence="2 7" id="KW-0813">Transport</keyword>
<evidence type="ECO:0000259" key="8">
    <source>
        <dbReference type="PROSITE" id="PS50928"/>
    </source>
</evidence>
<dbReference type="PROSITE" id="PS50928">
    <property type="entry name" value="ABC_TM1"/>
    <property type="match status" value="1"/>
</dbReference>
<keyword evidence="5 7" id="KW-1133">Transmembrane helix</keyword>
<evidence type="ECO:0000256" key="7">
    <source>
        <dbReference type="RuleBase" id="RU363032"/>
    </source>
</evidence>
<evidence type="ECO:0000313" key="10">
    <source>
        <dbReference type="Proteomes" id="UP001056756"/>
    </source>
</evidence>
<evidence type="ECO:0000256" key="6">
    <source>
        <dbReference type="ARBA" id="ARBA00023136"/>
    </source>
</evidence>
<feature type="transmembrane region" description="Helical" evidence="7">
    <location>
        <begin position="166"/>
        <end position="184"/>
    </location>
</feature>
<keyword evidence="3" id="KW-1003">Cell membrane</keyword>
<accession>A0A9J6ZG74</accession>
<dbReference type="GO" id="GO:0005886">
    <property type="term" value="C:plasma membrane"/>
    <property type="evidence" value="ECO:0007669"/>
    <property type="project" value="UniProtKB-SubCell"/>
</dbReference>
<evidence type="ECO:0000256" key="5">
    <source>
        <dbReference type="ARBA" id="ARBA00022989"/>
    </source>
</evidence>
<dbReference type="Proteomes" id="UP001056756">
    <property type="component" value="Chromosome"/>
</dbReference>
<dbReference type="InterPro" id="IPR035906">
    <property type="entry name" value="MetI-like_sf"/>
</dbReference>
<dbReference type="InterPro" id="IPR000515">
    <property type="entry name" value="MetI-like"/>
</dbReference>
<proteinExistence type="inferred from homology"/>
<feature type="transmembrane region" description="Helical" evidence="7">
    <location>
        <begin position="33"/>
        <end position="56"/>
    </location>
</feature>
<dbReference type="CDD" id="cd06261">
    <property type="entry name" value="TM_PBP2"/>
    <property type="match status" value="1"/>
</dbReference>
<comment type="subcellular location">
    <subcellularLocation>
        <location evidence="1 7">Cell membrane</location>
        <topology evidence="1 7">Multi-pass membrane protein</topology>
    </subcellularLocation>
</comment>
<name>A0A9J6ZG74_9BACL</name>
<feature type="transmembrane region" description="Helical" evidence="7">
    <location>
        <begin position="205"/>
        <end position="227"/>
    </location>
</feature>
<dbReference type="EMBL" id="CP097899">
    <property type="protein sequence ID" value="URN95039.1"/>
    <property type="molecule type" value="Genomic_DNA"/>
</dbReference>
<feature type="domain" description="ABC transmembrane type-1" evidence="8">
    <location>
        <begin position="95"/>
        <end position="284"/>
    </location>
</feature>
<gene>
    <name evidence="9" type="ORF">NAG76_01925</name>
</gene>
<dbReference type="GO" id="GO:0055085">
    <property type="term" value="P:transmembrane transport"/>
    <property type="evidence" value="ECO:0007669"/>
    <property type="project" value="InterPro"/>
</dbReference>
<dbReference type="AlphaFoldDB" id="A0A9J6ZG74"/>
<dbReference type="KEGG" id="plig:NAG76_01925"/>
<feature type="transmembrane region" description="Helical" evidence="7">
    <location>
        <begin position="99"/>
        <end position="120"/>
    </location>
</feature>
<evidence type="ECO:0000256" key="2">
    <source>
        <dbReference type="ARBA" id="ARBA00022448"/>
    </source>
</evidence>
<keyword evidence="4 7" id="KW-0812">Transmembrane</keyword>
<dbReference type="Pfam" id="PF00528">
    <property type="entry name" value="BPD_transp_1"/>
    <property type="match status" value="1"/>
</dbReference>
<dbReference type="Gene3D" id="1.10.3720.10">
    <property type="entry name" value="MetI-like"/>
    <property type="match status" value="1"/>
</dbReference>
<protein>
    <submittedName>
        <fullName evidence="9">Carbohydrate ABC transporter permease</fullName>
    </submittedName>
</protein>
<feature type="transmembrane region" description="Helical" evidence="7">
    <location>
        <begin position="132"/>
        <end position="154"/>
    </location>
</feature>
<keyword evidence="6 7" id="KW-0472">Membrane</keyword>
<comment type="similarity">
    <text evidence="7">Belongs to the binding-protein-dependent transport system permease family.</text>
</comment>
<dbReference type="SUPFAM" id="SSF161098">
    <property type="entry name" value="MetI-like"/>
    <property type="match status" value="1"/>
</dbReference>
<dbReference type="PANTHER" id="PTHR43744:SF12">
    <property type="entry name" value="ABC TRANSPORTER PERMEASE PROTEIN MG189-RELATED"/>
    <property type="match status" value="1"/>
</dbReference>
<evidence type="ECO:0000313" key="9">
    <source>
        <dbReference type="EMBL" id="URN95039.1"/>
    </source>
</evidence>
<evidence type="ECO:0000256" key="1">
    <source>
        <dbReference type="ARBA" id="ARBA00004651"/>
    </source>
</evidence>